<comment type="catalytic activity">
    <reaction evidence="15">
        <text>L-seryl-[protein] + ATP = O-phospho-L-seryl-[protein] + ADP + H(+)</text>
        <dbReference type="Rhea" id="RHEA:17989"/>
        <dbReference type="Rhea" id="RHEA-COMP:9863"/>
        <dbReference type="Rhea" id="RHEA-COMP:11604"/>
        <dbReference type="ChEBI" id="CHEBI:15378"/>
        <dbReference type="ChEBI" id="CHEBI:29999"/>
        <dbReference type="ChEBI" id="CHEBI:30616"/>
        <dbReference type="ChEBI" id="CHEBI:83421"/>
        <dbReference type="ChEBI" id="CHEBI:456216"/>
        <dbReference type="EC" id="2.7.11.1"/>
    </reaction>
</comment>
<dbReference type="PROSITE" id="PS00107">
    <property type="entry name" value="PROTEIN_KINASE_ATP"/>
    <property type="match status" value="1"/>
</dbReference>
<evidence type="ECO:0000256" key="17">
    <source>
        <dbReference type="SAM" id="Coils"/>
    </source>
</evidence>
<keyword evidence="20" id="KW-1185">Reference proteome</keyword>
<evidence type="ECO:0000256" key="9">
    <source>
        <dbReference type="ARBA" id="ARBA00022723"/>
    </source>
</evidence>
<evidence type="ECO:0000256" key="11">
    <source>
        <dbReference type="ARBA" id="ARBA00022777"/>
    </source>
</evidence>
<keyword evidence="11" id="KW-0418">Kinase</keyword>
<evidence type="ECO:0000256" key="12">
    <source>
        <dbReference type="ARBA" id="ARBA00022840"/>
    </source>
</evidence>
<accession>A0A914XTE8</accession>
<name>A0A914XTE8_9BILA</name>
<evidence type="ECO:0000256" key="14">
    <source>
        <dbReference type="ARBA" id="ARBA00047899"/>
    </source>
</evidence>
<dbReference type="GO" id="GO:0046872">
    <property type="term" value="F:metal ion binding"/>
    <property type="evidence" value="ECO:0007669"/>
    <property type="project" value="UniProtKB-KW"/>
</dbReference>
<sequence>MLKFSKKLDPEAIFTKQERIGRGSFGEVFKGIDNRNGEVVAIKIIDLEQAEDEIEDIQQEIMVLSQCESIYVTKYYGSYLKGAKLWIIMEYLGGGSALDLTKAGKLDEMHIAVIIREILKGLEYLHGERKIHRDIKAANVLLSEQGDVKVADFGVAGQLTETVKKRLTFVGTPFWMAPEVIRQASYDFKADIWSLGITALELANGEPPHSDLHPMRVLFLIPKNPPPQLTGNQWSRPFKEFIELCLNKEPDNRPTAKELLKHQFIRKAKKNSILTELIERAVEYKARAGPSSDSDQDDDADSQTSGDGWEYPTIRAPTSENKIRHMPNNDDDNDEFADTIRYFLS</sequence>
<organism evidence="20 21">
    <name type="scientific">Panagrolaimus superbus</name>
    <dbReference type="NCBI Taxonomy" id="310955"/>
    <lineage>
        <taxon>Eukaryota</taxon>
        <taxon>Metazoa</taxon>
        <taxon>Ecdysozoa</taxon>
        <taxon>Nematoda</taxon>
        <taxon>Chromadorea</taxon>
        <taxon>Rhabditida</taxon>
        <taxon>Tylenchina</taxon>
        <taxon>Panagrolaimomorpha</taxon>
        <taxon>Panagrolaimoidea</taxon>
        <taxon>Panagrolaimidae</taxon>
        <taxon>Panagrolaimus</taxon>
    </lineage>
</organism>
<evidence type="ECO:0000313" key="21">
    <source>
        <dbReference type="WBParaSite" id="PSU_v2.g10540.t1"/>
    </source>
</evidence>
<keyword evidence="10 16" id="KW-0547">Nucleotide-binding</keyword>
<dbReference type="GO" id="GO:0005524">
    <property type="term" value="F:ATP binding"/>
    <property type="evidence" value="ECO:0007669"/>
    <property type="project" value="UniProtKB-UniRule"/>
</dbReference>
<feature type="domain" description="Protein kinase" evidence="19">
    <location>
        <begin position="14"/>
        <end position="265"/>
    </location>
</feature>
<feature type="coiled-coil region" evidence="17">
    <location>
        <begin position="40"/>
        <end position="67"/>
    </location>
</feature>
<keyword evidence="17" id="KW-0175">Coiled coil</keyword>
<dbReference type="GO" id="GO:0005737">
    <property type="term" value="C:cytoplasm"/>
    <property type="evidence" value="ECO:0007669"/>
    <property type="project" value="UniProtKB-SubCell"/>
</dbReference>
<dbReference type="EC" id="2.7.11.1" evidence="4"/>
<feature type="binding site" evidence="16">
    <location>
        <position position="43"/>
    </location>
    <ligand>
        <name>ATP</name>
        <dbReference type="ChEBI" id="CHEBI:30616"/>
    </ligand>
</feature>
<dbReference type="GO" id="GO:0004674">
    <property type="term" value="F:protein serine/threonine kinase activity"/>
    <property type="evidence" value="ECO:0007669"/>
    <property type="project" value="UniProtKB-KW"/>
</dbReference>
<reference evidence="21" key="1">
    <citation type="submission" date="2022-11" db="UniProtKB">
        <authorList>
            <consortium name="WormBaseParasite"/>
        </authorList>
    </citation>
    <scope>IDENTIFICATION</scope>
</reference>
<keyword evidence="6" id="KW-0723">Serine/threonine-protein kinase</keyword>
<dbReference type="CDD" id="cd06609">
    <property type="entry name" value="STKc_MST3_like"/>
    <property type="match status" value="1"/>
</dbReference>
<comment type="cofactor">
    <cofactor evidence="1">
        <name>Mg(2+)</name>
        <dbReference type="ChEBI" id="CHEBI:18420"/>
    </cofactor>
</comment>
<comment type="subcellular location">
    <subcellularLocation>
        <location evidence="2">Cytoplasm</location>
    </subcellularLocation>
</comment>
<keyword evidence="8" id="KW-0808">Transferase</keyword>
<feature type="region of interest" description="Disordered" evidence="18">
    <location>
        <begin position="286"/>
        <end position="337"/>
    </location>
</feature>
<evidence type="ECO:0000256" key="6">
    <source>
        <dbReference type="ARBA" id="ARBA00022527"/>
    </source>
</evidence>
<dbReference type="AlphaFoldDB" id="A0A914XTE8"/>
<dbReference type="Gene3D" id="3.30.200.20">
    <property type="entry name" value="Phosphorylase Kinase, domain 1"/>
    <property type="match status" value="1"/>
</dbReference>
<proteinExistence type="inferred from homology"/>
<dbReference type="Gene3D" id="1.10.510.10">
    <property type="entry name" value="Transferase(Phosphotransferase) domain 1"/>
    <property type="match status" value="1"/>
</dbReference>
<keyword evidence="5" id="KW-0963">Cytoplasm</keyword>
<dbReference type="PANTHER" id="PTHR48012">
    <property type="entry name" value="STERILE20-LIKE KINASE, ISOFORM B-RELATED"/>
    <property type="match status" value="1"/>
</dbReference>
<comment type="similarity">
    <text evidence="3">Belongs to the protein kinase superfamily. STE Ser/Thr protein kinase family. STE20 subfamily.</text>
</comment>
<dbReference type="WBParaSite" id="PSU_v2.g10540.t1">
    <property type="protein sequence ID" value="PSU_v2.g10540.t1"/>
    <property type="gene ID" value="PSU_v2.g10540"/>
</dbReference>
<dbReference type="PROSITE" id="PS50011">
    <property type="entry name" value="PROTEIN_KINASE_DOM"/>
    <property type="match status" value="1"/>
</dbReference>
<dbReference type="InterPro" id="IPR017441">
    <property type="entry name" value="Protein_kinase_ATP_BS"/>
</dbReference>
<evidence type="ECO:0000256" key="8">
    <source>
        <dbReference type="ARBA" id="ARBA00022679"/>
    </source>
</evidence>
<evidence type="ECO:0000256" key="7">
    <source>
        <dbReference type="ARBA" id="ARBA00022553"/>
    </source>
</evidence>
<dbReference type="InterPro" id="IPR011009">
    <property type="entry name" value="Kinase-like_dom_sf"/>
</dbReference>
<dbReference type="FunFam" id="1.10.510.10:FF:000411">
    <property type="entry name" value="Probable Ste20-like kinase Don3"/>
    <property type="match status" value="1"/>
</dbReference>
<dbReference type="SUPFAM" id="SSF56112">
    <property type="entry name" value="Protein kinase-like (PK-like)"/>
    <property type="match status" value="1"/>
</dbReference>
<evidence type="ECO:0000256" key="18">
    <source>
        <dbReference type="SAM" id="MobiDB-lite"/>
    </source>
</evidence>
<keyword evidence="9" id="KW-0479">Metal-binding</keyword>
<dbReference type="FunFam" id="3.30.200.20:FF:000092">
    <property type="entry name" value="Serine/threonine-protein kinase 24"/>
    <property type="match status" value="1"/>
</dbReference>
<dbReference type="SMART" id="SM00220">
    <property type="entry name" value="S_TKc"/>
    <property type="match status" value="1"/>
</dbReference>
<evidence type="ECO:0000313" key="20">
    <source>
        <dbReference type="Proteomes" id="UP000887577"/>
    </source>
</evidence>
<evidence type="ECO:0000256" key="13">
    <source>
        <dbReference type="ARBA" id="ARBA00022842"/>
    </source>
</evidence>
<evidence type="ECO:0000256" key="5">
    <source>
        <dbReference type="ARBA" id="ARBA00022490"/>
    </source>
</evidence>
<evidence type="ECO:0000256" key="10">
    <source>
        <dbReference type="ARBA" id="ARBA00022741"/>
    </source>
</evidence>
<evidence type="ECO:0000259" key="19">
    <source>
        <dbReference type="PROSITE" id="PS50011"/>
    </source>
</evidence>
<keyword evidence="7" id="KW-0597">Phosphoprotein</keyword>
<keyword evidence="12 16" id="KW-0067">ATP-binding</keyword>
<dbReference type="PANTHER" id="PTHR48012:SF10">
    <property type="entry name" value="FI20177P1"/>
    <property type="match status" value="1"/>
</dbReference>
<dbReference type="InterPro" id="IPR000719">
    <property type="entry name" value="Prot_kinase_dom"/>
</dbReference>
<keyword evidence="13" id="KW-0460">Magnesium</keyword>
<protein>
    <recommendedName>
        <fullName evidence="4">non-specific serine/threonine protein kinase</fullName>
        <ecNumber evidence="4">2.7.11.1</ecNumber>
    </recommendedName>
</protein>
<dbReference type="InterPro" id="IPR050629">
    <property type="entry name" value="STE20/SPS1-PAK"/>
</dbReference>
<evidence type="ECO:0000256" key="16">
    <source>
        <dbReference type="PROSITE-ProRule" id="PRU10141"/>
    </source>
</evidence>
<evidence type="ECO:0000256" key="4">
    <source>
        <dbReference type="ARBA" id="ARBA00012513"/>
    </source>
</evidence>
<evidence type="ECO:0000256" key="1">
    <source>
        <dbReference type="ARBA" id="ARBA00001946"/>
    </source>
</evidence>
<evidence type="ECO:0000256" key="15">
    <source>
        <dbReference type="ARBA" id="ARBA00048679"/>
    </source>
</evidence>
<comment type="catalytic activity">
    <reaction evidence="14">
        <text>L-threonyl-[protein] + ATP = O-phospho-L-threonyl-[protein] + ADP + H(+)</text>
        <dbReference type="Rhea" id="RHEA:46608"/>
        <dbReference type="Rhea" id="RHEA-COMP:11060"/>
        <dbReference type="Rhea" id="RHEA-COMP:11605"/>
        <dbReference type="ChEBI" id="CHEBI:15378"/>
        <dbReference type="ChEBI" id="CHEBI:30013"/>
        <dbReference type="ChEBI" id="CHEBI:30616"/>
        <dbReference type="ChEBI" id="CHEBI:61977"/>
        <dbReference type="ChEBI" id="CHEBI:456216"/>
        <dbReference type="EC" id="2.7.11.1"/>
    </reaction>
</comment>
<evidence type="ECO:0000256" key="3">
    <source>
        <dbReference type="ARBA" id="ARBA00008874"/>
    </source>
</evidence>
<dbReference type="Pfam" id="PF00069">
    <property type="entry name" value="Pkinase"/>
    <property type="match status" value="1"/>
</dbReference>
<dbReference type="Proteomes" id="UP000887577">
    <property type="component" value="Unplaced"/>
</dbReference>
<evidence type="ECO:0000256" key="2">
    <source>
        <dbReference type="ARBA" id="ARBA00004496"/>
    </source>
</evidence>